<feature type="domain" description="NB-ARC" evidence="6">
    <location>
        <begin position="172"/>
        <end position="344"/>
    </location>
</feature>
<protein>
    <recommendedName>
        <fullName evidence="12">Disease resistance RPP13-like protein 1</fullName>
    </recommendedName>
</protein>
<evidence type="ECO:0000256" key="5">
    <source>
        <dbReference type="ARBA" id="ARBA00022840"/>
    </source>
</evidence>
<evidence type="ECO:0000313" key="11">
    <source>
        <dbReference type="Proteomes" id="UP001174677"/>
    </source>
</evidence>
<dbReference type="Gene3D" id="3.80.10.10">
    <property type="entry name" value="Ribonuclease Inhibitor"/>
    <property type="match status" value="4"/>
</dbReference>
<evidence type="ECO:0000256" key="3">
    <source>
        <dbReference type="ARBA" id="ARBA00022741"/>
    </source>
</evidence>
<dbReference type="Pfam" id="PF18052">
    <property type="entry name" value="Rx_N"/>
    <property type="match status" value="1"/>
</dbReference>
<dbReference type="InterPro" id="IPR002182">
    <property type="entry name" value="NB-ARC"/>
</dbReference>
<evidence type="ECO:0000259" key="8">
    <source>
        <dbReference type="Pfam" id="PF23559"/>
    </source>
</evidence>
<evidence type="ECO:0000313" key="10">
    <source>
        <dbReference type="EMBL" id="KAJ9190584.1"/>
    </source>
</evidence>
<dbReference type="Pfam" id="PF23559">
    <property type="entry name" value="WHD_DRP"/>
    <property type="match status" value="1"/>
</dbReference>
<keyword evidence="2" id="KW-0677">Repeat</keyword>
<keyword evidence="5" id="KW-0067">ATP-binding</keyword>
<keyword evidence="3" id="KW-0547">Nucleotide-binding</keyword>
<dbReference type="Gene3D" id="3.40.50.300">
    <property type="entry name" value="P-loop containing nucleotide triphosphate hydrolases"/>
    <property type="match status" value="1"/>
</dbReference>
<accession>A0ABQ9NJN4</accession>
<name>A0ABQ9NJN4_HEVBR</name>
<feature type="domain" description="Disease resistance protein winged helix" evidence="8">
    <location>
        <begin position="433"/>
        <end position="500"/>
    </location>
</feature>
<organism evidence="10 11">
    <name type="scientific">Hevea brasiliensis</name>
    <name type="common">Para rubber tree</name>
    <name type="synonym">Siphonia brasiliensis</name>
    <dbReference type="NCBI Taxonomy" id="3981"/>
    <lineage>
        <taxon>Eukaryota</taxon>
        <taxon>Viridiplantae</taxon>
        <taxon>Streptophyta</taxon>
        <taxon>Embryophyta</taxon>
        <taxon>Tracheophyta</taxon>
        <taxon>Spermatophyta</taxon>
        <taxon>Magnoliopsida</taxon>
        <taxon>eudicotyledons</taxon>
        <taxon>Gunneridae</taxon>
        <taxon>Pentapetalae</taxon>
        <taxon>rosids</taxon>
        <taxon>fabids</taxon>
        <taxon>Malpighiales</taxon>
        <taxon>Euphorbiaceae</taxon>
        <taxon>Crotonoideae</taxon>
        <taxon>Micrandreae</taxon>
        <taxon>Hevea</taxon>
    </lineage>
</organism>
<dbReference type="PRINTS" id="PR00364">
    <property type="entry name" value="DISEASERSIST"/>
</dbReference>
<dbReference type="SUPFAM" id="SSF52058">
    <property type="entry name" value="L domain-like"/>
    <property type="match status" value="2"/>
</dbReference>
<dbReference type="InterPro" id="IPR042197">
    <property type="entry name" value="Apaf_helical"/>
</dbReference>
<dbReference type="PANTHER" id="PTHR36766:SF51">
    <property type="entry name" value="DISEASE RESISTANCE RPP13-LIKE PROTEIN 1"/>
    <property type="match status" value="1"/>
</dbReference>
<evidence type="ECO:0000259" key="6">
    <source>
        <dbReference type="Pfam" id="PF00931"/>
    </source>
</evidence>
<evidence type="ECO:0008006" key="12">
    <source>
        <dbReference type="Google" id="ProtNLM"/>
    </source>
</evidence>
<dbReference type="Proteomes" id="UP001174677">
    <property type="component" value="Chromosome 1"/>
</dbReference>
<feature type="domain" description="Disease resistance N-terminal" evidence="7">
    <location>
        <begin position="14"/>
        <end position="97"/>
    </location>
</feature>
<comment type="caution">
    <text evidence="10">The sequence shown here is derived from an EMBL/GenBank/DDBJ whole genome shotgun (WGS) entry which is preliminary data.</text>
</comment>
<dbReference type="Pfam" id="PF00931">
    <property type="entry name" value="NB-ARC"/>
    <property type="match status" value="1"/>
</dbReference>
<dbReference type="InterPro" id="IPR032675">
    <property type="entry name" value="LRR_dom_sf"/>
</dbReference>
<proteinExistence type="predicted"/>
<evidence type="ECO:0000259" key="7">
    <source>
        <dbReference type="Pfam" id="PF18052"/>
    </source>
</evidence>
<dbReference type="PANTHER" id="PTHR36766">
    <property type="entry name" value="PLANT BROAD-SPECTRUM MILDEW RESISTANCE PROTEIN RPW8"/>
    <property type="match status" value="1"/>
</dbReference>
<evidence type="ECO:0000259" key="9">
    <source>
        <dbReference type="Pfam" id="PF25019"/>
    </source>
</evidence>
<evidence type="ECO:0000256" key="4">
    <source>
        <dbReference type="ARBA" id="ARBA00022821"/>
    </source>
</evidence>
<keyword evidence="1" id="KW-0433">Leucine-rich repeat</keyword>
<dbReference type="Gene3D" id="1.10.10.10">
    <property type="entry name" value="Winged helix-like DNA-binding domain superfamily/Winged helix DNA-binding domain"/>
    <property type="match status" value="1"/>
</dbReference>
<dbReference type="InterPro" id="IPR027417">
    <property type="entry name" value="P-loop_NTPase"/>
</dbReference>
<evidence type="ECO:0000256" key="2">
    <source>
        <dbReference type="ARBA" id="ARBA00022737"/>
    </source>
</evidence>
<reference evidence="10" key="1">
    <citation type="journal article" date="2023" name="Plant Biotechnol. J.">
        <title>Chromosome-level wild Hevea brasiliensis genome provides new tools for genomic-assisted breeding and valuable loci to elevate rubber yield.</title>
        <authorList>
            <person name="Cheng H."/>
            <person name="Song X."/>
            <person name="Hu Y."/>
            <person name="Wu T."/>
            <person name="Yang Q."/>
            <person name="An Z."/>
            <person name="Feng S."/>
            <person name="Deng Z."/>
            <person name="Wu W."/>
            <person name="Zeng X."/>
            <person name="Tu M."/>
            <person name="Wang X."/>
            <person name="Huang H."/>
        </authorList>
    </citation>
    <scope>NUCLEOTIDE SEQUENCE</scope>
    <source>
        <strain evidence="10">MT/VB/25A 57/8</strain>
    </source>
</reference>
<dbReference type="InterPro" id="IPR041118">
    <property type="entry name" value="Rx_N"/>
</dbReference>
<dbReference type="InterPro" id="IPR036388">
    <property type="entry name" value="WH-like_DNA-bd_sf"/>
</dbReference>
<dbReference type="InterPro" id="IPR056789">
    <property type="entry name" value="LRR_R13L1-DRL21"/>
</dbReference>
<evidence type="ECO:0000256" key="1">
    <source>
        <dbReference type="ARBA" id="ARBA00022614"/>
    </source>
</evidence>
<keyword evidence="4" id="KW-0611">Plant defense</keyword>
<gene>
    <name evidence="10" type="ORF">P3X46_001770</name>
</gene>
<keyword evidence="11" id="KW-1185">Reference proteome</keyword>
<dbReference type="Pfam" id="PF25019">
    <property type="entry name" value="LRR_R13L1-DRL21"/>
    <property type="match status" value="1"/>
</dbReference>
<sequence length="1109" mass="126614">MAVVGETFLFAVFQTALDTLASTTLIEFGRHFDIAKDLRRLFITLSKVQRMFNDAKAKRISDRAVEFWLNELKKVLFDADYVIHEVATEAFRFNQQKKVTDSSSISKDSILELGIAPKIKEINEKLDDIANFGADLGLREVDGVALTESRDRDRERLQTSSLMDESRVFGREEDTKKIVKLLVSDEFHGNDVAVLPIVGMGGLGKTTLAQLVFNDPLITKVFELRKWICVSDDFNFNPRRLTKSILESIDGKSCDLVDLDTLQNCLRDKLKGKKFLVVLDDVWSEKEREWETLRLPFRAGELGSKIIVTTRSKKVASIMGTLPTHHLEVLSADDCWLLFKQRACIDEHEAAHQNLVSIGKEIVKKCRGLPLAAKTLGGLLRAKTEVPEWENILNSDIWELEYKENENEIFPALRLSYNHLPAHLKQCFMYCSIFPKDYNFDKENLVLLWMAEGFVHCMGKRRLEDVASDYFDDLLLRSLFQQSKTDSSKFVMHDLIHDLAQSVAGEMCFRLEPEKLENIPEMVWHSSVLVDTFKSVTFEALYTKKSLRTMLLLCNKSSPRENSNVTVPHDLVCTLRCLRSLDMSHISLKELPDSVGNLMHMRYLDLSHTDIKELPESICSLCNLQTLILVNCNKLLILPKGTKDLMNLRHFDLTGCWHLRSMPPYFGRLTSLQRLHRFIAGNEVGSGISELKDMNELRATLCIDRVEEIINSEDAKEANLKRKPYIHKLVLRWSRSQRVRDAIDEELLECLEPHTSLRELTIDVYPGAKFQNWMGDSLLSHLESIEFIHCSYCKTLPPLGQLPFLKYLTICMMLELESIGREFYGNGKIKGFPSLKKLKLEEMRSLKEWEEIDHGEFPVLEQLEVLNCPSITNLPKFPSLSDLLLDNCHERVLSSVHFLTSLSSLEILNFRRVDLLPDGLLQPLTALKKLKIKNLHRFKALQNELGVQDLQSLQRLEISCCPKLLSFAEKGLPSSLQHLSIDMCNTLKNLPSGLQNVFSLEELHISKCPKIVSFPEEKLGISLKNLRLLSCANLESLPVRLHELRNLESLSIQSCPKLACLPALGLPASLRSLSIMECALLKERCAEGGEDWPKIEHIPEKYIKSVLNE</sequence>
<dbReference type="Gene3D" id="1.10.8.430">
    <property type="entry name" value="Helical domain of apoptotic protease-activating factors"/>
    <property type="match status" value="1"/>
</dbReference>
<dbReference type="SUPFAM" id="SSF52540">
    <property type="entry name" value="P-loop containing nucleoside triphosphate hydrolases"/>
    <property type="match status" value="1"/>
</dbReference>
<feature type="domain" description="R13L1/DRL21-like LRR repeat region" evidence="9">
    <location>
        <begin position="688"/>
        <end position="812"/>
    </location>
</feature>
<dbReference type="InterPro" id="IPR058922">
    <property type="entry name" value="WHD_DRP"/>
</dbReference>
<dbReference type="Gene3D" id="1.20.5.4130">
    <property type="match status" value="1"/>
</dbReference>
<dbReference type="EMBL" id="JARPOI010000001">
    <property type="protein sequence ID" value="KAJ9190584.1"/>
    <property type="molecule type" value="Genomic_DNA"/>
</dbReference>